<gene>
    <name evidence="4" type="ORF">DPMN_145676</name>
    <name evidence="5" type="ORF">DPMN_145677</name>
</gene>
<proteinExistence type="predicted"/>
<evidence type="ECO:0000313" key="5">
    <source>
        <dbReference type="EMBL" id="KAH3792186.1"/>
    </source>
</evidence>
<dbReference type="Proteomes" id="UP000828390">
    <property type="component" value="Unassembled WGS sequence"/>
</dbReference>
<reference evidence="4" key="1">
    <citation type="journal article" date="2019" name="bioRxiv">
        <title>The Genome of the Zebra Mussel, Dreissena polymorpha: A Resource for Invasive Species Research.</title>
        <authorList>
            <person name="McCartney M.A."/>
            <person name="Auch B."/>
            <person name="Kono T."/>
            <person name="Mallez S."/>
            <person name="Zhang Y."/>
            <person name="Obille A."/>
            <person name="Becker A."/>
            <person name="Abrahante J.E."/>
            <person name="Garbe J."/>
            <person name="Badalamenti J.P."/>
            <person name="Herman A."/>
            <person name="Mangelson H."/>
            <person name="Liachko I."/>
            <person name="Sullivan S."/>
            <person name="Sone E.D."/>
            <person name="Koren S."/>
            <person name="Silverstein K.A.T."/>
            <person name="Beckman K.B."/>
            <person name="Gohl D.M."/>
        </authorList>
    </citation>
    <scope>NUCLEOTIDE SEQUENCE</scope>
    <source>
        <strain evidence="4">Duluth1</strain>
        <tissue evidence="4">Whole animal</tissue>
    </source>
</reference>
<protein>
    <recommendedName>
        <fullName evidence="3">C2H2-type domain-containing protein</fullName>
    </recommendedName>
</protein>
<keyword evidence="1" id="KW-0862">Zinc</keyword>
<dbReference type="InterPro" id="IPR013087">
    <property type="entry name" value="Znf_C2H2_type"/>
</dbReference>
<feature type="compositionally biased region" description="Polar residues" evidence="2">
    <location>
        <begin position="371"/>
        <end position="398"/>
    </location>
</feature>
<keyword evidence="1" id="KW-0479">Metal-binding</keyword>
<dbReference type="EMBL" id="JAIWYP010000007">
    <property type="protein sequence ID" value="KAH3792185.1"/>
    <property type="molecule type" value="Genomic_DNA"/>
</dbReference>
<sequence length="605" mass="66814">MTFECWFAGCEKIFTTRDQLRNHVSNHGYLRVVCPWCSEDEKSKRRMVDLKRHVSECHVRVIADDERLHFLRERCGFFLAINPDDYKRAIGTPEEDPASDYLKDAVRGLCAKNPKGRSITEWEKGWRSVQPYSPTKPQVNTIVSVTMAQSGVHAVLWVGDKNYRRVTVSPAVIGQPKKREALFRRMAVAHTPSDLPPCLDDWTSCEDTPSERLARCLGVDIEDLVLIEAPLTSNAQSSTPCPTSPLPESPKISLHSPQKSPPRKVQKRDPDISLSAVAAPPHSRKLTFEQLFNDLERPTKSPKTSSPTCQPKSPVEIISSADGHHTPLKSLPRQLQAPPSKQPLPKSLPRQLQATPFTQPLPKSLPRQLQAPPSTQPLPTSRTPVSPAQNTPVLQVWPNSSPVAPRQLLIPPSPGSVSSRVSSDVNSAIKDSAMALLCSGGMPLFSPGRRDWTLATPVALPVTGPLSTWPPADWQQMSPEDKLMAWEATAYTLGVSFNFPISRNYLLDAFQCQALPGSRNPSINSHEAQMRHFNYMALRNIAVEKTPNGPCDSNIVASLQAASSLSMSQVEGPYKTFISSLEGIPLRLHSSESRSGSRSSSLRKK</sequence>
<comment type="caution">
    <text evidence="4">The sequence shown here is derived from an EMBL/GenBank/DDBJ whole genome shotgun (WGS) entry which is preliminary data.</text>
</comment>
<keyword evidence="6" id="KW-1185">Reference proteome</keyword>
<name>A0A9D4IZ22_DREPO</name>
<dbReference type="GO" id="GO:0008270">
    <property type="term" value="F:zinc ion binding"/>
    <property type="evidence" value="ECO:0007669"/>
    <property type="project" value="UniProtKB-KW"/>
</dbReference>
<organism evidence="4 6">
    <name type="scientific">Dreissena polymorpha</name>
    <name type="common">Zebra mussel</name>
    <name type="synonym">Mytilus polymorpha</name>
    <dbReference type="NCBI Taxonomy" id="45954"/>
    <lineage>
        <taxon>Eukaryota</taxon>
        <taxon>Metazoa</taxon>
        <taxon>Spiralia</taxon>
        <taxon>Lophotrochozoa</taxon>
        <taxon>Mollusca</taxon>
        <taxon>Bivalvia</taxon>
        <taxon>Autobranchia</taxon>
        <taxon>Heteroconchia</taxon>
        <taxon>Euheterodonta</taxon>
        <taxon>Imparidentia</taxon>
        <taxon>Neoheterodontei</taxon>
        <taxon>Myida</taxon>
        <taxon>Dreissenoidea</taxon>
        <taxon>Dreissenidae</taxon>
        <taxon>Dreissena</taxon>
    </lineage>
</organism>
<feature type="compositionally biased region" description="Low complexity" evidence="2">
    <location>
        <begin position="334"/>
        <end position="349"/>
    </location>
</feature>
<keyword evidence="1" id="KW-0863">Zinc-finger</keyword>
<dbReference type="OrthoDB" id="6161605at2759"/>
<evidence type="ECO:0000256" key="2">
    <source>
        <dbReference type="SAM" id="MobiDB-lite"/>
    </source>
</evidence>
<feature type="domain" description="C2H2-type" evidence="3">
    <location>
        <begin position="3"/>
        <end position="27"/>
    </location>
</feature>
<evidence type="ECO:0000313" key="6">
    <source>
        <dbReference type="Proteomes" id="UP000828390"/>
    </source>
</evidence>
<feature type="compositionally biased region" description="Polar residues" evidence="2">
    <location>
        <begin position="301"/>
        <end position="311"/>
    </location>
</feature>
<accession>A0A9D4IZ22</accession>
<dbReference type="AlphaFoldDB" id="A0A9D4IZ22"/>
<dbReference type="PROSITE" id="PS50157">
    <property type="entry name" value="ZINC_FINGER_C2H2_2"/>
    <property type="match status" value="1"/>
</dbReference>
<feature type="region of interest" description="Disordered" evidence="2">
    <location>
        <begin position="234"/>
        <end position="280"/>
    </location>
</feature>
<evidence type="ECO:0000259" key="3">
    <source>
        <dbReference type="PROSITE" id="PS50157"/>
    </source>
</evidence>
<dbReference type="EMBL" id="JAIWYP010000007">
    <property type="protein sequence ID" value="KAH3792186.1"/>
    <property type="molecule type" value="Genomic_DNA"/>
</dbReference>
<feature type="region of interest" description="Disordered" evidence="2">
    <location>
        <begin position="296"/>
        <end position="398"/>
    </location>
</feature>
<evidence type="ECO:0000256" key="1">
    <source>
        <dbReference type="PROSITE-ProRule" id="PRU00042"/>
    </source>
</evidence>
<reference evidence="4" key="2">
    <citation type="submission" date="2020-11" db="EMBL/GenBank/DDBJ databases">
        <authorList>
            <person name="McCartney M.A."/>
            <person name="Auch B."/>
            <person name="Kono T."/>
            <person name="Mallez S."/>
            <person name="Becker A."/>
            <person name="Gohl D.M."/>
            <person name="Silverstein K.A.T."/>
            <person name="Koren S."/>
            <person name="Bechman K.B."/>
            <person name="Herman A."/>
            <person name="Abrahante J.E."/>
            <person name="Garbe J."/>
        </authorList>
    </citation>
    <scope>NUCLEOTIDE SEQUENCE</scope>
    <source>
        <strain evidence="4">Duluth1</strain>
        <tissue evidence="4">Whole animal</tissue>
    </source>
</reference>
<evidence type="ECO:0000313" key="4">
    <source>
        <dbReference type="EMBL" id="KAH3792185.1"/>
    </source>
</evidence>
<dbReference type="SMART" id="SM00355">
    <property type="entry name" value="ZnF_C2H2"/>
    <property type="match status" value="2"/>
</dbReference>
<dbReference type="PROSITE" id="PS00028">
    <property type="entry name" value="ZINC_FINGER_C2H2_1"/>
    <property type="match status" value="1"/>
</dbReference>